<proteinExistence type="predicted"/>
<gene>
    <name evidence="1" type="ORF">AEA09_18340</name>
</gene>
<protein>
    <recommendedName>
        <fullName evidence="3">Competence protein</fullName>
    </recommendedName>
</protein>
<dbReference type="Proteomes" id="UP000050668">
    <property type="component" value="Unassembled WGS sequence"/>
</dbReference>
<evidence type="ECO:0000313" key="1">
    <source>
        <dbReference type="EMBL" id="KOS66691.1"/>
    </source>
</evidence>
<dbReference type="InterPro" id="IPR010461">
    <property type="entry name" value="ComK"/>
</dbReference>
<name>A0ABR5JX04_9BACI</name>
<accession>A0ABR5JX04</accession>
<evidence type="ECO:0000313" key="2">
    <source>
        <dbReference type="Proteomes" id="UP000050668"/>
    </source>
</evidence>
<dbReference type="RefSeq" id="WP_053585391.1">
    <property type="nucleotide sequence ID" value="NZ_LGRV01000007.1"/>
</dbReference>
<dbReference type="Pfam" id="PF06338">
    <property type="entry name" value="ComK"/>
    <property type="match status" value="1"/>
</dbReference>
<comment type="caution">
    <text evidence="1">The sequence shown here is derived from an EMBL/GenBank/DDBJ whole genome shotgun (WGS) entry which is preliminary data.</text>
</comment>
<reference evidence="2" key="1">
    <citation type="submission" date="2015-07" db="EMBL/GenBank/DDBJ databases">
        <title>Fjat-14205 dsm 2895.</title>
        <authorList>
            <person name="Liu B."/>
            <person name="Wang J."/>
            <person name="Zhu Y."/>
            <person name="Liu G."/>
            <person name="Chen Q."/>
            <person name="Chen Z."/>
            <person name="Lan J."/>
            <person name="Che J."/>
            <person name="Ge C."/>
            <person name="Shi H."/>
            <person name="Pan Z."/>
            <person name="Liu X."/>
        </authorList>
    </citation>
    <scope>NUCLEOTIDE SEQUENCE [LARGE SCALE GENOMIC DNA]</scope>
    <source>
        <strain evidence="2">DSM 25560</strain>
    </source>
</reference>
<keyword evidence="2" id="KW-1185">Reference proteome</keyword>
<organism evidence="1 2">
    <name type="scientific">Lysinibacillus contaminans</name>
    <dbReference type="NCBI Taxonomy" id="1293441"/>
    <lineage>
        <taxon>Bacteria</taxon>
        <taxon>Bacillati</taxon>
        <taxon>Bacillota</taxon>
        <taxon>Bacilli</taxon>
        <taxon>Bacillales</taxon>
        <taxon>Bacillaceae</taxon>
        <taxon>Lysinibacillus</taxon>
    </lineage>
</organism>
<dbReference type="EMBL" id="LGRV01000007">
    <property type="protein sequence ID" value="KOS66691.1"/>
    <property type="molecule type" value="Genomic_DNA"/>
</dbReference>
<sequence>MSNKYVNAYLMSFNTYLLQPVKHESKIFTCVIDKHNELIVTRKPMHVIRKSCLSLGTTYEAARNSARRFFGNQHKLPIVVAYDFGLPCIFLPTYSPNSEHNIWIGLHAIKNITPSQSGSLLTLINGVRIELPVKYASISKQFVNASMLYKHYVEERERLTHHSPFQEFT</sequence>
<evidence type="ECO:0008006" key="3">
    <source>
        <dbReference type="Google" id="ProtNLM"/>
    </source>
</evidence>